<comment type="subcellular location">
    <subcellularLocation>
        <location evidence="1">Cytoplasm</location>
    </subcellularLocation>
</comment>
<evidence type="ECO:0000256" key="4">
    <source>
        <dbReference type="ARBA" id="ARBA00053735"/>
    </source>
</evidence>
<dbReference type="FunCoup" id="A0A7M6W5Y7">
    <property type="interactions" value="1896"/>
</dbReference>
<evidence type="ECO:0000256" key="6">
    <source>
        <dbReference type="ARBA" id="ARBA00080671"/>
    </source>
</evidence>
<dbReference type="EnsemblMetazoa" id="XM_011679618">
    <property type="protein sequence ID" value="XP_011677920"/>
    <property type="gene ID" value="LOC576198"/>
</dbReference>
<reference evidence="8" key="2">
    <citation type="submission" date="2021-01" db="UniProtKB">
        <authorList>
            <consortium name="EnsemblMetazoa"/>
        </authorList>
    </citation>
    <scope>IDENTIFICATION</scope>
</reference>
<proteinExistence type="inferred from homology"/>
<accession>A0A7M6W5Y7</accession>
<keyword evidence="9" id="KW-1185">Reference proteome</keyword>
<dbReference type="InterPro" id="IPR024792">
    <property type="entry name" value="RhoGDI_dom_sf"/>
</dbReference>
<dbReference type="FunFam" id="2.70.50.30:FF:000001">
    <property type="entry name" value="Rho GDP-dissociation inhibitor 1"/>
    <property type="match status" value="1"/>
</dbReference>
<dbReference type="GO" id="GO:0005829">
    <property type="term" value="C:cytosol"/>
    <property type="evidence" value="ECO:0000318"/>
    <property type="project" value="GO_Central"/>
</dbReference>
<dbReference type="PANTHER" id="PTHR10980:SF3">
    <property type="entry name" value="LD16419P"/>
    <property type="match status" value="1"/>
</dbReference>
<dbReference type="AlphaFoldDB" id="A0A7M6W5Y7"/>
<dbReference type="Gene3D" id="2.70.50.30">
    <property type="entry name" value="Coagulation Factor XIII, subunit A, domain 1"/>
    <property type="match status" value="1"/>
</dbReference>
<dbReference type="GO" id="GO:0007266">
    <property type="term" value="P:Rho protein signal transduction"/>
    <property type="evidence" value="ECO:0000318"/>
    <property type="project" value="GO_Central"/>
</dbReference>
<dbReference type="InParanoid" id="A0A7M6W5Y7"/>
<dbReference type="RefSeq" id="XP_011677920.1">
    <property type="nucleotide sequence ID" value="XM_011679618.2"/>
</dbReference>
<dbReference type="InterPro" id="IPR000406">
    <property type="entry name" value="Rho_GDI"/>
</dbReference>
<comment type="similarity">
    <text evidence="2">Belongs to the Rho GDI family.</text>
</comment>
<dbReference type="KEGG" id="spu:576198"/>
<dbReference type="Pfam" id="PF02115">
    <property type="entry name" value="Rho_GDI"/>
    <property type="match status" value="1"/>
</dbReference>
<dbReference type="PRINTS" id="PR00492">
    <property type="entry name" value="RHOGDI"/>
</dbReference>
<comment type="function">
    <text evidence="4">Inhibits GDP/GTP exchange reaction of RhoB. Interacts specifically with the GDP- and GTP-bound forms of post-translationally processed Rhob and Rhog proteins, both of which show a growth-regulated expression in mammalian cells. Stimulates the release of the GDP-bound but not the GTP-bound RhoB protein. Also inhibits the GDP/GTP exchange of RhoB but shows less ability to inhibit the dissociation of prebound GTP.</text>
</comment>
<feature type="region of interest" description="Disordered" evidence="7">
    <location>
        <begin position="1"/>
        <end position="31"/>
    </location>
</feature>
<dbReference type="PANTHER" id="PTHR10980">
    <property type="entry name" value="RHO GDP-DISSOCIATION INHIBITOR"/>
    <property type="match status" value="1"/>
</dbReference>
<dbReference type="EnsemblMetazoa" id="NM_001242655">
    <property type="protein sequence ID" value="NP_001229584"/>
    <property type="gene ID" value="LOC576198"/>
</dbReference>
<dbReference type="GO" id="GO:0005094">
    <property type="term" value="F:Rho GDP-dissociation inhibitor activity"/>
    <property type="evidence" value="ECO:0000318"/>
    <property type="project" value="GO_Central"/>
</dbReference>
<evidence type="ECO:0000256" key="3">
    <source>
        <dbReference type="ARBA" id="ARBA00022490"/>
    </source>
</evidence>
<evidence type="ECO:0000256" key="5">
    <source>
        <dbReference type="ARBA" id="ARBA00073845"/>
    </source>
</evidence>
<dbReference type="InterPro" id="IPR014756">
    <property type="entry name" value="Ig_E-set"/>
</dbReference>
<dbReference type="RefSeq" id="NP_001229584.1">
    <property type="nucleotide sequence ID" value="NM_001242655.1"/>
</dbReference>
<evidence type="ECO:0000256" key="1">
    <source>
        <dbReference type="ARBA" id="ARBA00004496"/>
    </source>
</evidence>
<evidence type="ECO:0000313" key="9">
    <source>
        <dbReference type="Proteomes" id="UP000007110"/>
    </source>
</evidence>
<dbReference type="GO" id="GO:0016020">
    <property type="term" value="C:membrane"/>
    <property type="evidence" value="ECO:0000318"/>
    <property type="project" value="GO_Central"/>
</dbReference>
<organism evidence="8 9">
    <name type="scientific">Strongylocentrotus purpuratus</name>
    <name type="common">Purple sea urchin</name>
    <dbReference type="NCBI Taxonomy" id="7668"/>
    <lineage>
        <taxon>Eukaryota</taxon>
        <taxon>Metazoa</taxon>
        <taxon>Echinodermata</taxon>
        <taxon>Eleutherozoa</taxon>
        <taxon>Echinozoa</taxon>
        <taxon>Echinoidea</taxon>
        <taxon>Euechinoidea</taxon>
        <taxon>Echinacea</taxon>
        <taxon>Camarodonta</taxon>
        <taxon>Echinidea</taxon>
        <taxon>Strongylocentrotidae</taxon>
        <taxon>Strongylocentrotus</taxon>
    </lineage>
</organism>
<name>A0A7M6W5Y7_STRPU</name>
<keyword evidence="3" id="KW-0963">Cytoplasm</keyword>
<evidence type="ECO:0000256" key="2">
    <source>
        <dbReference type="ARBA" id="ARBA00009758"/>
    </source>
</evidence>
<dbReference type="SUPFAM" id="SSF81296">
    <property type="entry name" value="E set domains"/>
    <property type="match status" value="1"/>
</dbReference>
<dbReference type="GeneID" id="576198"/>
<reference evidence="9" key="1">
    <citation type="submission" date="2015-02" db="EMBL/GenBank/DDBJ databases">
        <title>Genome sequencing for Strongylocentrotus purpuratus.</title>
        <authorList>
            <person name="Murali S."/>
            <person name="Liu Y."/>
            <person name="Vee V."/>
            <person name="English A."/>
            <person name="Wang M."/>
            <person name="Skinner E."/>
            <person name="Han Y."/>
            <person name="Muzny D.M."/>
            <person name="Worley K.C."/>
            <person name="Gibbs R.A."/>
        </authorList>
    </citation>
    <scope>NUCLEOTIDE SEQUENCE</scope>
</reference>
<sequence length="200" mass="22698">MAEEADQEQIQAVEDIDEPDATPGYQPPAKKTISEINELDKDDESLVKYKQQLLAGAAEVLDEGGANVLVRKMIFHVEGREDIVLDLTGDLAKLKEHPITIKEGIEYRIVIEFRVQREIVAGLRYFQTTSRKGIKVDKSSLMVGSYGPKTEPHLYQTPNEEAPSGMISRGHYTVKSKFTDDDKTSILEWDWAFDIKKDWK</sequence>
<dbReference type="Proteomes" id="UP000007110">
    <property type="component" value="Unassembled WGS sequence"/>
</dbReference>
<dbReference type="OrthoDB" id="1683373at2759"/>
<dbReference type="OMA" id="KRCYMEL"/>
<evidence type="ECO:0000256" key="7">
    <source>
        <dbReference type="SAM" id="MobiDB-lite"/>
    </source>
</evidence>
<evidence type="ECO:0000313" key="8">
    <source>
        <dbReference type="EnsemblMetazoa" id="NP_001229584"/>
    </source>
</evidence>
<protein>
    <recommendedName>
        <fullName evidence="5">Rho GDP-dissociation inhibitor 3</fullName>
    </recommendedName>
    <alternativeName>
        <fullName evidence="6">Rho-GDI gamma</fullName>
    </alternativeName>
</protein>